<reference evidence="3 4" key="1">
    <citation type="submission" date="2019-02" db="EMBL/GenBank/DDBJ databases">
        <title>Deep-cultivation of Planctomycetes and their phenomic and genomic characterization uncovers novel biology.</title>
        <authorList>
            <person name="Wiegand S."/>
            <person name="Jogler M."/>
            <person name="Boedeker C."/>
            <person name="Pinto D."/>
            <person name="Vollmers J."/>
            <person name="Rivas-Marin E."/>
            <person name="Kohn T."/>
            <person name="Peeters S.H."/>
            <person name="Heuer A."/>
            <person name="Rast P."/>
            <person name="Oberbeckmann S."/>
            <person name="Bunk B."/>
            <person name="Jeske O."/>
            <person name="Meyerdierks A."/>
            <person name="Storesund J.E."/>
            <person name="Kallscheuer N."/>
            <person name="Luecker S."/>
            <person name="Lage O.M."/>
            <person name="Pohl T."/>
            <person name="Merkel B.J."/>
            <person name="Hornburger P."/>
            <person name="Mueller R.-W."/>
            <person name="Bruemmer F."/>
            <person name="Labrenz M."/>
            <person name="Spormann A.M."/>
            <person name="Op den Camp H."/>
            <person name="Overmann J."/>
            <person name="Amann R."/>
            <person name="Jetten M.S.M."/>
            <person name="Mascher T."/>
            <person name="Medema M.H."/>
            <person name="Devos D.P."/>
            <person name="Kaster A.-K."/>
            <person name="Ovreas L."/>
            <person name="Rohde M."/>
            <person name="Galperin M.Y."/>
            <person name="Jogler C."/>
        </authorList>
    </citation>
    <scope>NUCLEOTIDE SEQUENCE [LARGE SCALE GENOMIC DNA]</scope>
    <source>
        <strain evidence="3 4">Pan189</strain>
    </source>
</reference>
<dbReference type="EMBL" id="CP036268">
    <property type="protein sequence ID" value="QDT39538.1"/>
    <property type="molecule type" value="Genomic_DNA"/>
</dbReference>
<evidence type="ECO:0008006" key="5">
    <source>
        <dbReference type="Google" id="ProtNLM"/>
    </source>
</evidence>
<name>A0A517R6N1_9PLAN</name>
<feature type="transmembrane region" description="Helical" evidence="2">
    <location>
        <begin position="176"/>
        <end position="197"/>
    </location>
</feature>
<keyword evidence="2" id="KW-1133">Transmembrane helix</keyword>
<feature type="transmembrane region" description="Helical" evidence="2">
    <location>
        <begin position="253"/>
        <end position="278"/>
    </location>
</feature>
<accession>A0A517R6N1</accession>
<dbReference type="Proteomes" id="UP000317318">
    <property type="component" value="Chromosome"/>
</dbReference>
<organism evidence="3 4">
    <name type="scientific">Stratiformator vulcanicus</name>
    <dbReference type="NCBI Taxonomy" id="2527980"/>
    <lineage>
        <taxon>Bacteria</taxon>
        <taxon>Pseudomonadati</taxon>
        <taxon>Planctomycetota</taxon>
        <taxon>Planctomycetia</taxon>
        <taxon>Planctomycetales</taxon>
        <taxon>Planctomycetaceae</taxon>
        <taxon>Stratiformator</taxon>
    </lineage>
</organism>
<dbReference type="KEGG" id="svp:Pan189_39460"/>
<evidence type="ECO:0000313" key="4">
    <source>
        <dbReference type="Proteomes" id="UP000317318"/>
    </source>
</evidence>
<keyword evidence="2" id="KW-0812">Transmembrane</keyword>
<keyword evidence="2" id="KW-0472">Membrane</keyword>
<evidence type="ECO:0000256" key="2">
    <source>
        <dbReference type="SAM" id="Phobius"/>
    </source>
</evidence>
<keyword evidence="4" id="KW-1185">Reference proteome</keyword>
<feature type="transmembrane region" description="Helical" evidence="2">
    <location>
        <begin position="104"/>
        <end position="132"/>
    </location>
</feature>
<dbReference type="Pfam" id="PF09954">
    <property type="entry name" value="DUF2188"/>
    <property type="match status" value="1"/>
</dbReference>
<feature type="transmembrane region" description="Helical" evidence="2">
    <location>
        <begin position="138"/>
        <end position="164"/>
    </location>
</feature>
<sequence length="284" mass="29748">MATDTFHVVTHDDGWAVKRQGESDPTSTHSTQKEAVEAAVGAEDDVHQVVIHKRDGQIRDVRTVDGNGETASNEQSNGRTSTETRRTMAETVVSTGIRIRWGAVIAGFFMALAASTTLSVLGMCLALCLSYVMSADALQVFVGTWVALAMLGSLFFGGMIISRLTVGEEGPLEPTVYGAILWSLFIFAVPAISALGMNMGYGALSGGSDGGVAISTEQLEEAGLEEEQISAVQGMMSTEQSVIPAFEGNATEVAWLTFAAILLSLGAAIAGSFFGAGLREPTTA</sequence>
<evidence type="ECO:0000256" key="1">
    <source>
        <dbReference type="SAM" id="MobiDB-lite"/>
    </source>
</evidence>
<dbReference type="AlphaFoldDB" id="A0A517R6N1"/>
<protein>
    <recommendedName>
        <fullName evidence="5">DUF2188 domain-containing protein</fullName>
    </recommendedName>
</protein>
<evidence type="ECO:0000313" key="3">
    <source>
        <dbReference type="EMBL" id="QDT39538.1"/>
    </source>
</evidence>
<feature type="compositionally biased region" description="Polar residues" evidence="1">
    <location>
        <begin position="69"/>
        <end position="81"/>
    </location>
</feature>
<dbReference type="InterPro" id="IPR018691">
    <property type="entry name" value="DUF2188"/>
</dbReference>
<dbReference type="RefSeq" id="WP_145365670.1">
    <property type="nucleotide sequence ID" value="NZ_CP036268.1"/>
</dbReference>
<proteinExistence type="predicted"/>
<dbReference type="OrthoDB" id="8858565at2"/>
<feature type="region of interest" description="Disordered" evidence="1">
    <location>
        <begin position="64"/>
        <end position="84"/>
    </location>
</feature>
<gene>
    <name evidence="3" type="ORF">Pan189_39460</name>
</gene>